<dbReference type="RefSeq" id="WP_012599409.1">
    <property type="nucleotide sequence ID" value="NC_011734.1"/>
</dbReference>
<organism evidence="1 2">
    <name type="scientific">Gloeothece citriformis (strain PCC 7424)</name>
    <name type="common">Cyanothece sp. (strain PCC 7424)</name>
    <dbReference type="NCBI Taxonomy" id="65393"/>
    <lineage>
        <taxon>Bacteria</taxon>
        <taxon>Bacillati</taxon>
        <taxon>Cyanobacteriota</taxon>
        <taxon>Cyanophyceae</taxon>
        <taxon>Oscillatoriophycideae</taxon>
        <taxon>Chroococcales</taxon>
        <taxon>Aphanothecaceae</taxon>
        <taxon>Gloeothece</taxon>
        <taxon>Gloeothece citriformis</taxon>
    </lineage>
</organism>
<keyword evidence="1" id="KW-0614">Plasmid</keyword>
<proteinExistence type="predicted"/>
<dbReference type="EMBL" id="CP001297">
    <property type="protein sequence ID" value="ACK74176.1"/>
    <property type="molecule type" value="Genomic_DNA"/>
</dbReference>
<name>B7KN04_GLOC7</name>
<evidence type="ECO:0000313" key="2">
    <source>
        <dbReference type="Proteomes" id="UP000002384"/>
    </source>
</evidence>
<sequence length="302" mass="34332">MTRQPHDQFAKEYLEELLTPLGKVETSRDVKSEVREIDVWFVPTPENNPNVPSLGLLSQMAATSCLFEPYRNAPTEIEIRSCLLKLYTVHGEILRKAKREKQSLSEAELPFLWILSPSCSVRMLEGFGAKLNLKGNWGEGVYFLHSFLKTAIIAINQLPVTPDTLWLRVLGKGGTQRQAVEELVNLPEDNPFRDNLLKILASWRKTLELKDNRSEEERELIMNLSPAYVQQCEAWKEEGKLEGQSLMVALLLEGRFGALDEELKSLIPQIVQITPSERAQILINLANLERKELIARILGSEN</sequence>
<dbReference type="Proteomes" id="UP000002384">
    <property type="component" value="Plasmid pP742406"/>
</dbReference>
<protein>
    <recommendedName>
        <fullName evidence="3">Flagellar assembly protein H</fullName>
    </recommendedName>
</protein>
<keyword evidence="2" id="KW-1185">Reference proteome</keyword>
<geneLocation type="plasmid" evidence="1 2">
    <name>pP742406</name>
</geneLocation>
<gene>
    <name evidence="1" type="ordered locus">PCC7424_5617</name>
</gene>
<evidence type="ECO:0008006" key="3">
    <source>
        <dbReference type="Google" id="ProtNLM"/>
    </source>
</evidence>
<dbReference type="AlphaFoldDB" id="B7KN04"/>
<evidence type="ECO:0000313" key="1">
    <source>
        <dbReference type="EMBL" id="ACK74176.1"/>
    </source>
</evidence>
<dbReference type="HOGENOM" id="CLU_059541_0_0_3"/>
<dbReference type="OrthoDB" id="509960at2"/>
<accession>B7KN04</accession>
<reference evidence="2" key="1">
    <citation type="journal article" date="2011" name="MBio">
        <title>Novel metabolic attributes of the genus Cyanothece, comprising a group of unicellular nitrogen-fixing Cyanobacteria.</title>
        <authorList>
            <person name="Bandyopadhyay A."/>
            <person name="Elvitigala T."/>
            <person name="Welsh E."/>
            <person name="Stockel J."/>
            <person name="Liberton M."/>
            <person name="Min H."/>
            <person name="Sherman L.A."/>
            <person name="Pakrasi H.B."/>
        </authorList>
    </citation>
    <scope>NUCLEOTIDE SEQUENCE [LARGE SCALE GENOMIC DNA]</scope>
    <source>
        <strain evidence="2">PCC 7424</strain>
        <plasmid evidence="2">pP742406</plasmid>
    </source>
</reference>
<dbReference type="KEGG" id="cyc:PCC7424_5617"/>